<keyword evidence="2" id="KW-1185">Reference proteome</keyword>
<dbReference type="WBParaSite" id="GPUH_0001995401-mRNA-1">
    <property type="protein sequence ID" value="GPUH_0001995401-mRNA-1"/>
    <property type="gene ID" value="GPUH_0001995401"/>
</dbReference>
<reference evidence="3" key="1">
    <citation type="submission" date="2016-06" db="UniProtKB">
        <authorList>
            <consortium name="WormBaseParasite"/>
        </authorList>
    </citation>
    <scope>IDENTIFICATION</scope>
</reference>
<name>A0A183EG38_9BILA</name>
<dbReference type="EMBL" id="UYRT01089442">
    <property type="protein sequence ID" value="VDN34923.1"/>
    <property type="molecule type" value="Genomic_DNA"/>
</dbReference>
<reference evidence="1 2" key="2">
    <citation type="submission" date="2018-11" db="EMBL/GenBank/DDBJ databases">
        <authorList>
            <consortium name="Pathogen Informatics"/>
        </authorList>
    </citation>
    <scope>NUCLEOTIDE SEQUENCE [LARGE SCALE GENOMIC DNA]</scope>
</reference>
<sequence length="86" mass="9801">MTTLVWQFCSEALLPWGKRITCSKHNGNVYWNVSAKSELEQCDHRRSSSHSPRGCDLLLPADISECGREQIAASFKGYFCAKEWFS</sequence>
<dbReference type="Proteomes" id="UP000271098">
    <property type="component" value="Unassembled WGS sequence"/>
</dbReference>
<proteinExistence type="predicted"/>
<evidence type="ECO:0000313" key="3">
    <source>
        <dbReference type="WBParaSite" id="GPUH_0001995401-mRNA-1"/>
    </source>
</evidence>
<organism evidence="3">
    <name type="scientific">Gongylonema pulchrum</name>
    <dbReference type="NCBI Taxonomy" id="637853"/>
    <lineage>
        <taxon>Eukaryota</taxon>
        <taxon>Metazoa</taxon>
        <taxon>Ecdysozoa</taxon>
        <taxon>Nematoda</taxon>
        <taxon>Chromadorea</taxon>
        <taxon>Rhabditida</taxon>
        <taxon>Spirurina</taxon>
        <taxon>Spiruromorpha</taxon>
        <taxon>Spiruroidea</taxon>
        <taxon>Gongylonematidae</taxon>
        <taxon>Gongylonema</taxon>
    </lineage>
</organism>
<gene>
    <name evidence="1" type="ORF">GPUH_LOCUS19929</name>
</gene>
<dbReference type="AlphaFoldDB" id="A0A183EG38"/>
<evidence type="ECO:0000313" key="2">
    <source>
        <dbReference type="Proteomes" id="UP000271098"/>
    </source>
</evidence>
<evidence type="ECO:0000313" key="1">
    <source>
        <dbReference type="EMBL" id="VDN34923.1"/>
    </source>
</evidence>
<protein>
    <submittedName>
        <fullName evidence="3">Secreted protein</fullName>
    </submittedName>
</protein>
<accession>A0A183EG38</accession>